<dbReference type="InterPro" id="IPR001810">
    <property type="entry name" value="F-box_dom"/>
</dbReference>
<feature type="compositionally biased region" description="Low complexity" evidence="1">
    <location>
        <begin position="837"/>
        <end position="857"/>
    </location>
</feature>
<dbReference type="STRING" id="1182545.A0A072PHC4"/>
<name>A0A072PHC4_9EURO</name>
<feature type="compositionally biased region" description="Acidic residues" evidence="1">
    <location>
        <begin position="925"/>
        <end position="938"/>
    </location>
</feature>
<feature type="region of interest" description="Disordered" evidence="1">
    <location>
        <begin position="1127"/>
        <end position="1202"/>
    </location>
</feature>
<feature type="compositionally biased region" description="Low complexity" evidence="1">
    <location>
        <begin position="770"/>
        <end position="779"/>
    </location>
</feature>
<dbReference type="RefSeq" id="XP_013261836.1">
    <property type="nucleotide sequence ID" value="XM_013406382.1"/>
</dbReference>
<dbReference type="OrthoDB" id="6058203at2759"/>
<feature type="region of interest" description="Disordered" evidence="1">
    <location>
        <begin position="355"/>
        <end position="378"/>
    </location>
</feature>
<feature type="compositionally biased region" description="Basic residues" evidence="1">
    <location>
        <begin position="1190"/>
        <end position="1199"/>
    </location>
</feature>
<feature type="compositionally biased region" description="Polar residues" evidence="1">
    <location>
        <begin position="745"/>
        <end position="764"/>
    </location>
</feature>
<evidence type="ECO:0000259" key="2">
    <source>
        <dbReference type="PROSITE" id="PS50181"/>
    </source>
</evidence>
<dbReference type="HOGENOM" id="CLU_284537_0_0_1"/>
<dbReference type="VEuPathDB" id="FungiDB:A1O9_04090"/>
<feature type="compositionally biased region" description="Low complexity" evidence="1">
    <location>
        <begin position="1154"/>
        <end position="1175"/>
    </location>
</feature>
<protein>
    <recommendedName>
        <fullName evidence="2">F-box domain-containing protein</fullName>
    </recommendedName>
</protein>
<dbReference type="AlphaFoldDB" id="A0A072PHC4"/>
<evidence type="ECO:0000313" key="3">
    <source>
        <dbReference type="EMBL" id="KEF59246.1"/>
    </source>
</evidence>
<feature type="compositionally biased region" description="Pro residues" evidence="1">
    <location>
        <begin position="567"/>
        <end position="578"/>
    </location>
</feature>
<dbReference type="GeneID" id="25279023"/>
<feature type="compositionally biased region" description="Pro residues" evidence="1">
    <location>
        <begin position="792"/>
        <end position="805"/>
    </location>
</feature>
<feature type="region of interest" description="Disordered" evidence="1">
    <location>
        <begin position="699"/>
        <end position="857"/>
    </location>
</feature>
<feature type="compositionally biased region" description="Polar residues" evidence="1">
    <location>
        <begin position="1176"/>
        <end position="1187"/>
    </location>
</feature>
<feature type="compositionally biased region" description="Polar residues" evidence="1">
    <location>
        <begin position="967"/>
        <end position="987"/>
    </location>
</feature>
<dbReference type="Proteomes" id="UP000027920">
    <property type="component" value="Unassembled WGS sequence"/>
</dbReference>
<accession>A0A072PHC4</accession>
<feature type="region of interest" description="Disordered" evidence="1">
    <location>
        <begin position="904"/>
        <end position="952"/>
    </location>
</feature>
<dbReference type="EMBL" id="AMGV01000003">
    <property type="protein sequence ID" value="KEF59246.1"/>
    <property type="molecule type" value="Genomic_DNA"/>
</dbReference>
<keyword evidence="4" id="KW-1185">Reference proteome</keyword>
<feature type="region of interest" description="Disordered" evidence="1">
    <location>
        <begin position="966"/>
        <end position="1054"/>
    </location>
</feature>
<evidence type="ECO:0000256" key="1">
    <source>
        <dbReference type="SAM" id="MobiDB-lite"/>
    </source>
</evidence>
<feature type="region of interest" description="Disordered" evidence="1">
    <location>
        <begin position="559"/>
        <end position="614"/>
    </location>
</feature>
<organism evidence="3 4">
    <name type="scientific">Exophiala aquamarina CBS 119918</name>
    <dbReference type="NCBI Taxonomy" id="1182545"/>
    <lineage>
        <taxon>Eukaryota</taxon>
        <taxon>Fungi</taxon>
        <taxon>Dikarya</taxon>
        <taxon>Ascomycota</taxon>
        <taxon>Pezizomycotina</taxon>
        <taxon>Eurotiomycetes</taxon>
        <taxon>Chaetothyriomycetidae</taxon>
        <taxon>Chaetothyriales</taxon>
        <taxon>Herpotrichiellaceae</taxon>
        <taxon>Exophiala</taxon>
    </lineage>
</organism>
<feature type="compositionally biased region" description="Polar residues" evidence="1">
    <location>
        <begin position="1040"/>
        <end position="1054"/>
    </location>
</feature>
<gene>
    <name evidence="3" type="ORF">A1O9_04090</name>
</gene>
<feature type="domain" description="F-box" evidence="2">
    <location>
        <begin position="30"/>
        <end position="78"/>
    </location>
</feature>
<sequence length="1239" mass="135136">MAPPSCVHPTVNSDNEQAHIKIDTSTSPLQATFTALPAEILQRILYFASTPTFFQLILVNRQLFNVAAESREVILHHLRHLPGLKLGLSDHCITTSELFLILRQRAATNLYGTNFTADCKSCAFSNDVLPNSHASSLEIGADGYPQLSMVVKNDPSIHLYTKYGSYRETIESPYADGEANIVQVVQNDGIISVLYAWTPPEQDLASRIDDHEPTIRGSTKSILTMSHHSYRRGLPLTIRMNPTSASKSARSVRYHLLHYNMYTNDPPIFFHIPTHRSLRNTLLAPVHLAIYSRILCAIIWDEPNVMRPTARASVVLYSADRLPRREEGIYSAFVVYPFDHPAKIFSTGVKSVLTKDKDHNTNDDDDDGSGEQLWTATNPKEATHDCDLRLSDTRHRPRAVSFFKDGRRLALYAPGSSVPYMTLLANEVLRHQLTPSIGTRQLLHLEPGVSSLSSLMERREERFHLLRISASDTNATTINGLGFHISLPFFSRHDSMFAHTGNGLDDFCITDDLCIGITKVPDVMVFSERLSRHTVDVPGPPVLTIVQIRRRKTYDSCTHIETKDDLPPLPPPPRPPLPRTAITETEQLPQQTQTAPTNDHDIGHPSNVANHAVDPDQDHQHQLEILSVTEEIVAFPRNIAGTDLRVVARLWGWAPQSTTLTGLDTVSVSPNGQRIAVAQWDRVLIYALDPAALCEPPFDQDIAHDGSSDGTISEAGTDWASVTDSGSDDGNDSDAGSNVIVLHSPETSSNIANTHAVSNDSNSGHDIMLTNNNPSNNTTDENEDEQSLNSTQPPPSDPDNPPPVPSTTQAPEQEQPMSPAVPEPPLSTFPSLHPTAGGSKSLASSSGGSSSSSTSSEGLLKFYPRTFSGFLGVKVVELRPIVLKMEGGAVVRKMAWALSCGSGETYGNSDSDEGDEEQQQSPDSEAAEYQEEGTEEVLLDEKNYDGDTDAGRVSAADGQIEAEGIHTGQQSQDIQKNAQPQLANTTAKHQHANAGPGSSVAPTATKPLPGEKDRDISPTATTTAAISNTRDLPPQASLERVQSPSSPGLTPASRLQISDSELLHQIKFVKRPPEYTMALGGGDFVTNTVIGMNEVYGPLSPSTSSTQDKGGGGKKPEIVIIDNSTNTTTLDTIGGGVAVDKQQPDDDNDKANATTTTITTEERPSSPSHSHTSSTQHRVPSVVSSITERPRRKPKRRKKVMENEIVIMTDRDVQVWDLGVWGRARRVQGEFVRPPASSW</sequence>
<evidence type="ECO:0000313" key="4">
    <source>
        <dbReference type="Proteomes" id="UP000027920"/>
    </source>
</evidence>
<reference evidence="3 4" key="1">
    <citation type="submission" date="2013-03" db="EMBL/GenBank/DDBJ databases">
        <title>The Genome Sequence of Exophiala aquamarina CBS 119918.</title>
        <authorList>
            <consortium name="The Broad Institute Genomics Platform"/>
            <person name="Cuomo C."/>
            <person name="de Hoog S."/>
            <person name="Gorbushina A."/>
            <person name="Walker B."/>
            <person name="Young S.K."/>
            <person name="Zeng Q."/>
            <person name="Gargeya S."/>
            <person name="Fitzgerald M."/>
            <person name="Haas B."/>
            <person name="Abouelleil A."/>
            <person name="Allen A.W."/>
            <person name="Alvarado L."/>
            <person name="Arachchi H.M."/>
            <person name="Berlin A.M."/>
            <person name="Chapman S.B."/>
            <person name="Gainer-Dewar J."/>
            <person name="Goldberg J."/>
            <person name="Griggs A."/>
            <person name="Gujja S."/>
            <person name="Hansen M."/>
            <person name="Howarth C."/>
            <person name="Imamovic A."/>
            <person name="Ireland A."/>
            <person name="Larimer J."/>
            <person name="McCowan C."/>
            <person name="Murphy C."/>
            <person name="Pearson M."/>
            <person name="Poon T.W."/>
            <person name="Priest M."/>
            <person name="Roberts A."/>
            <person name="Saif S."/>
            <person name="Shea T."/>
            <person name="Sisk P."/>
            <person name="Sykes S."/>
            <person name="Wortman J."/>
            <person name="Nusbaum C."/>
            <person name="Birren B."/>
        </authorList>
    </citation>
    <scope>NUCLEOTIDE SEQUENCE [LARGE SCALE GENOMIC DNA]</scope>
    <source>
        <strain evidence="3 4">CBS 119918</strain>
    </source>
</reference>
<proteinExistence type="predicted"/>
<feature type="compositionally biased region" description="Low complexity" evidence="1">
    <location>
        <begin position="583"/>
        <end position="597"/>
    </location>
</feature>
<feature type="region of interest" description="Disordered" evidence="1">
    <location>
        <begin position="1099"/>
        <end position="1118"/>
    </location>
</feature>
<dbReference type="PROSITE" id="PS50181">
    <property type="entry name" value="FBOX"/>
    <property type="match status" value="1"/>
</dbReference>
<comment type="caution">
    <text evidence="3">The sequence shown here is derived from an EMBL/GenBank/DDBJ whole genome shotgun (WGS) entry which is preliminary data.</text>
</comment>